<gene>
    <name evidence="5" type="ORF">ENW00_01415</name>
</gene>
<comment type="caution">
    <text evidence="5">The sequence shown here is derived from an EMBL/GenBank/DDBJ whole genome shotgun (WGS) entry which is preliminary data.</text>
</comment>
<evidence type="ECO:0000256" key="3">
    <source>
        <dbReference type="ARBA" id="ARBA00022840"/>
    </source>
</evidence>
<dbReference type="PROSITE" id="PS50893">
    <property type="entry name" value="ABC_TRANSPORTER_2"/>
    <property type="match status" value="1"/>
</dbReference>
<dbReference type="NCBIfam" id="TIGR01727">
    <property type="entry name" value="oligo_HPY"/>
    <property type="match status" value="1"/>
</dbReference>
<dbReference type="EMBL" id="DTIN01000009">
    <property type="protein sequence ID" value="HFX12812.1"/>
    <property type="molecule type" value="Genomic_DNA"/>
</dbReference>
<dbReference type="GO" id="GO:0015833">
    <property type="term" value="P:peptide transport"/>
    <property type="evidence" value="ECO:0007669"/>
    <property type="project" value="InterPro"/>
</dbReference>
<reference evidence="5" key="1">
    <citation type="journal article" date="2020" name="mSystems">
        <title>Genome- and Community-Level Interaction Insights into Carbon Utilization and Element Cycling Functions of Hydrothermarchaeota in Hydrothermal Sediment.</title>
        <authorList>
            <person name="Zhou Z."/>
            <person name="Liu Y."/>
            <person name="Xu W."/>
            <person name="Pan J."/>
            <person name="Luo Z.H."/>
            <person name="Li M."/>
        </authorList>
    </citation>
    <scope>NUCLEOTIDE SEQUENCE [LARGE SCALE GENOMIC DNA]</scope>
    <source>
        <strain evidence="5">SpSt-81</strain>
    </source>
</reference>
<feature type="domain" description="ABC transporter" evidence="4">
    <location>
        <begin position="8"/>
        <end position="259"/>
    </location>
</feature>
<organism evidence="5">
    <name type="scientific">Dictyoglomus thermophilum</name>
    <dbReference type="NCBI Taxonomy" id="14"/>
    <lineage>
        <taxon>Bacteria</taxon>
        <taxon>Pseudomonadati</taxon>
        <taxon>Dictyoglomota</taxon>
        <taxon>Dictyoglomia</taxon>
        <taxon>Dictyoglomales</taxon>
        <taxon>Dictyoglomaceae</taxon>
        <taxon>Dictyoglomus</taxon>
    </lineage>
</organism>
<keyword evidence="1" id="KW-0813">Transport</keyword>
<proteinExistence type="predicted"/>
<keyword evidence="2" id="KW-0547">Nucleotide-binding</keyword>
<protein>
    <submittedName>
        <fullName evidence="5">ABC transporter ATP-binding protein</fullName>
    </submittedName>
</protein>
<dbReference type="InterPro" id="IPR027417">
    <property type="entry name" value="P-loop_NTPase"/>
</dbReference>
<dbReference type="InterPro" id="IPR017871">
    <property type="entry name" value="ABC_transporter-like_CS"/>
</dbReference>
<dbReference type="CDD" id="cd03257">
    <property type="entry name" value="ABC_NikE_OppD_transporters"/>
    <property type="match status" value="1"/>
</dbReference>
<dbReference type="GO" id="GO:0055085">
    <property type="term" value="P:transmembrane transport"/>
    <property type="evidence" value="ECO:0007669"/>
    <property type="project" value="UniProtKB-ARBA"/>
</dbReference>
<dbReference type="PANTHER" id="PTHR43776:SF8">
    <property type="entry name" value="ABC TRANSPORTER, ATP-BINDING PROTEIN"/>
    <property type="match status" value="1"/>
</dbReference>
<dbReference type="Pfam" id="PF08352">
    <property type="entry name" value="oligo_HPY"/>
    <property type="match status" value="1"/>
</dbReference>
<evidence type="ECO:0000256" key="2">
    <source>
        <dbReference type="ARBA" id="ARBA00022741"/>
    </source>
</evidence>
<dbReference type="Pfam" id="PF00005">
    <property type="entry name" value="ABC_tran"/>
    <property type="match status" value="1"/>
</dbReference>
<keyword evidence="3 5" id="KW-0067">ATP-binding</keyword>
<dbReference type="PANTHER" id="PTHR43776">
    <property type="entry name" value="TRANSPORT ATP-BINDING PROTEIN"/>
    <property type="match status" value="1"/>
</dbReference>
<name>A0A7C3MMY2_DICTH</name>
<evidence type="ECO:0000313" key="5">
    <source>
        <dbReference type="EMBL" id="HFX12812.1"/>
    </source>
</evidence>
<dbReference type="InterPro" id="IPR050319">
    <property type="entry name" value="ABC_transp_ATP-bind"/>
</dbReference>
<dbReference type="InterPro" id="IPR003593">
    <property type="entry name" value="AAA+_ATPase"/>
</dbReference>
<dbReference type="AlphaFoldDB" id="A0A7C3MMY2"/>
<accession>A0A7C3MMY2</accession>
<dbReference type="InterPro" id="IPR003439">
    <property type="entry name" value="ABC_transporter-like_ATP-bd"/>
</dbReference>
<dbReference type="Gene3D" id="3.40.50.300">
    <property type="entry name" value="P-loop containing nucleotide triphosphate hydrolases"/>
    <property type="match status" value="1"/>
</dbReference>
<dbReference type="SMART" id="SM00382">
    <property type="entry name" value="AAA"/>
    <property type="match status" value="1"/>
</dbReference>
<dbReference type="GO" id="GO:0016887">
    <property type="term" value="F:ATP hydrolysis activity"/>
    <property type="evidence" value="ECO:0007669"/>
    <property type="project" value="InterPro"/>
</dbReference>
<sequence>MNNNEILLRVENLKVWFEIRKTIISQPLYVKAVDGVNFELKKGETISLVGESGSGKTTLGRTILRLYEPTDGKIFFEDKDITNLPFKELNWYRRETGFVQQDPFGALAPHFTVYRILEEPLIINKIGTPESRKEMIIKALEEVKLTPVSDFINKYPHMLSGGQMQRVVIARALIMKPKLIIADEPVSMLDASVRIEILDLLRDIQRNHNMSLIYITHDLATVRSFSDWIFIMYAGNLVERAKTDELLNNPLHPYTKALLSAIPDPDPTNRFKLREAPPGEPPNLINPPEGCRFHPRCSFVMEICKKEEPKEINIAKDHCVKCWLYKEG</sequence>
<dbReference type="SUPFAM" id="SSF52540">
    <property type="entry name" value="P-loop containing nucleoside triphosphate hydrolases"/>
    <property type="match status" value="1"/>
</dbReference>
<evidence type="ECO:0000256" key="1">
    <source>
        <dbReference type="ARBA" id="ARBA00022448"/>
    </source>
</evidence>
<dbReference type="PROSITE" id="PS00211">
    <property type="entry name" value="ABC_TRANSPORTER_1"/>
    <property type="match status" value="1"/>
</dbReference>
<dbReference type="InterPro" id="IPR013563">
    <property type="entry name" value="Oligopep_ABC_C"/>
</dbReference>
<dbReference type="FunFam" id="3.40.50.300:FF:000016">
    <property type="entry name" value="Oligopeptide ABC transporter ATP-binding component"/>
    <property type="match status" value="1"/>
</dbReference>
<dbReference type="GO" id="GO:0005524">
    <property type="term" value="F:ATP binding"/>
    <property type="evidence" value="ECO:0007669"/>
    <property type="project" value="UniProtKB-KW"/>
</dbReference>
<evidence type="ECO:0000259" key="4">
    <source>
        <dbReference type="PROSITE" id="PS50893"/>
    </source>
</evidence>